<dbReference type="Proteomes" id="UP000233469">
    <property type="component" value="Unassembled WGS sequence"/>
</dbReference>
<proteinExistence type="predicted"/>
<accession>A0A2N1MDS9</accession>
<evidence type="ECO:0000256" key="1">
    <source>
        <dbReference type="SAM" id="MobiDB-lite"/>
    </source>
</evidence>
<gene>
    <name evidence="2" type="ORF">RhiirC2_794323</name>
</gene>
<reference evidence="2 3" key="1">
    <citation type="submission" date="2016-04" db="EMBL/GenBank/DDBJ databases">
        <title>Genome analyses suggest a sexual origin of heterokaryosis in a supposedly ancient asexual fungus.</title>
        <authorList>
            <person name="Ropars J."/>
            <person name="Sedzielewska K."/>
            <person name="Noel J."/>
            <person name="Charron P."/>
            <person name="Farinelli L."/>
            <person name="Marton T."/>
            <person name="Kruger M."/>
            <person name="Pelin A."/>
            <person name="Brachmann A."/>
            <person name="Corradi N."/>
        </authorList>
    </citation>
    <scope>NUCLEOTIDE SEQUENCE [LARGE SCALE GENOMIC DNA]</scope>
    <source>
        <strain evidence="2 3">C2</strain>
    </source>
</reference>
<feature type="region of interest" description="Disordered" evidence="1">
    <location>
        <begin position="95"/>
        <end position="122"/>
    </location>
</feature>
<comment type="caution">
    <text evidence="2">The sequence shown here is derived from an EMBL/GenBank/DDBJ whole genome shotgun (WGS) entry which is preliminary data.</text>
</comment>
<organism evidence="2 3">
    <name type="scientific">Rhizophagus irregularis</name>
    <dbReference type="NCBI Taxonomy" id="588596"/>
    <lineage>
        <taxon>Eukaryota</taxon>
        <taxon>Fungi</taxon>
        <taxon>Fungi incertae sedis</taxon>
        <taxon>Mucoromycota</taxon>
        <taxon>Glomeromycotina</taxon>
        <taxon>Glomeromycetes</taxon>
        <taxon>Glomerales</taxon>
        <taxon>Glomeraceae</taxon>
        <taxon>Rhizophagus</taxon>
    </lineage>
</organism>
<evidence type="ECO:0000313" key="3">
    <source>
        <dbReference type="Proteomes" id="UP000233469"/>
    </source>
</evidence>
<protein>
    <submittedName>
        <fullName evidence="2">Uncharacterized protein</fullName>
    </submittedName>
</protein>
<dbReference type="EMBL" id="LLXL01002875">
    <property type="protein sequence ID" value="PKK59783.1"/>
    <property type="molecule type" value="Genomic_DNA"/>
</dbReference>
<dbReference type="AlphaFoldDB" id="A0A2N1MDS9"/>
<reference evidence="2 3" key="2">
    <citation type="submission" date="2017-10" db="EMBL/GenBank/DDBJ databases">
        <title>Extensive intraspecific genome diversity in a model arbuscular mycorrhizal fungus.</title>
        <authorList>
            <person name="Chen E.C.H."/>
            <person name="Morin E."/>
            <person name="Baudet D."/>
            <person name="Noel J."/>
            <person name="Ndikumana S."/>
            <person name="Charron P."/>
            <person name="St-Onge C."/>
            <person name="Giorgi J."/>
            <person name="Grigoriev I.V."/>
            <person name="Roux C."/>
            <person name="Martin F.M."/>
            <person name="Corradi N."/>
        </authorList>
    </citation>
    <scope>NUCLEOTIDE SEQUENCE [LARGE SCALE GENOMIC DNA]</scope>
    <source>
        <strain evidence="2 3">C2</strain>
    </source>
</reference>
<evidence type="ECO:0000313" key="2">
    <source>
        <dbReference type="EMBL" id="PKK59783.1"/>
    </source>
</evidence>
<sequence length="122" mass="14486">MKGIYGIRLKWFGNIWYWIRILKRFKNMVLDMGYETVLGIHILVSCCRFSRFEFRNLDLFKLVYNWKLEMIGLDQIVNDKLCELYNKHLLPSHSAKRHNHFARPANSQQKSYADATGQKASS</sequence>
<name>A0A2N1MDS9_9GLOM</name>